<protein>
    <recommendedName>
        <fullName evidence="1">DUF7083 domain-containing protein</fullName>
    </recommendedName>
</protein>
<feature type="domain" description="DUF7083" evidence="1">
    <location>
        <begin position="17"/>
        <end position="103"/>
    </location>
</feature>
<proteinExistence type="predicted"/>
<evidence type="ECO:0000259" key="1">
    <source>
        <dbReference type="Pfam" id="PF23309"/>
    </source>
</evidence>
<dbReference type="STRING" id="31246.A0A183Q715"/>
<reference evidence="2 3" key="1">
    <citation type="submission" date="2018-11" db="EMBL/GenBank/DDBJ databases">
        <authorList>
            <consortium name="Pathogen Informatics"/>
        </authorList>
    </citation>
    <scope>NUCLEOTIDE SEQUENCE [LARGE SCALE GENOMIC DNA]</scope>
    <source>
        <strain>Denwood</strain>
        <strain evidence="3">Zambia</strain>
    </source>
</reference>
<gene>
    <name evidence="2" type="ORF">SMTD_LOCUS22401</name>
</gene>
<accession>A0A183Q715</accession>
<evidence type="ECO:0000313" key="3">
    <source>
        <dbReference type="Proteomes" id="UP000269396"/>
    </source>
</evidence>
<name>A0A183Q715_9TREM</name>
<keyword evidence="3" id="KW-1185">Reference proteome</keyword>
<dbReference type="Proteomes" id="UP000269396">
    <property type="component" value="Unassembled WGS sequence"/>
</dbReference>
<dbReference type="Pfam" id="PF23309">
    <property type="entry name" value="DUF7083"/>
    <property type="match status" value="1"/>
</dbReference>
<organism evidence="2 3">
    <name type="scientific">Schistosoma mattheei</name>
    <dbReference type="NCBI Taxonomy" id="31246"/>
    <lineage>
        <taxon>Eukaryota</taxon>
        <taxon>Metazoa</taxon>
        <taxon>Spiralia</taxon>
        <taxon>Lophotrochozoa</taxon>
        <taxon>Platyhelminthes</taxon>
        <taxon>Trematoda</taxon>
        <taxon>Digenea</taxon>
        <taxon>Strigeidida</taxon>
        <taxon>Schistosomatoidea</taxon>
        <taxon>Schistosomatidae</taxon>
        <taxon>Schistosoma</taxon>
    </lineage>
</organism>
<dbReference type="AlphaFoldDB" id="A0A183Q715"/>
<dbReference type="EMBL" id="UZAL01051249">
    <property type="protein sequence ID" value="VDP87210.1"/>
    <property type="molecule type" value="Genomic_DNA"/>
</dbReference>
<sequence>MDLNQKEVTDDPFKSHVNQIINSIHEFNFDGSAGTNFEIWSKKYEHLFKVDLKKLDDAAKVKILLQKLGTSGHERYSNFFLPKNPRDFFFDATIEVLSQVFAKQLSLFNIRYQCLKVTKAGDDDWVKHE</sequence>
<dbReference type="InterPro" id="IPR055510">
    <property type="entry name" value="DUF7083"/>
</dbReference>
<evidence type="ECO:0000313" key="2">
    <source>
        <dbReference type="EMBL" id="VDP87210.1"/>
    </source>
</evidence>
<feature type="non-terminal residue" evidence="2">
    <location>
        <position position="129"/>
    </location>
</feature>